<evidence type="ECO:0000313" key="4">
    <source>
        <dbReference type="EMBL" id="KAK8895446.1"/>
    </source>
</evidence>
<protein>
    <submittedName>
        <fullName evidence="4">Uncharacterized protein</fullName>
    </submittedName>
</protein>
<keyword evidence="3" id="KW-0732">Signal</keyword>
<keyword evidence="2" id="KW-0472">Membrane</keyword>
<dbReference type="EMBL" id="JAPFFF010000003">
    <property type="protein sequence ID" value="KAK8895446.1"/>
    <property type="molecule type" value="Genomic_DNA"/>
</dbReference>
<evidence type="ECO:0000256" key="1">
    <source>
        <dbReference type="SAM" id="MobiDB-lite"/>
    </source>
</evidence>
<keyword evidence="5" id="KW-1185">Reference proteome</keyword>
<organism evidence="4 5">
    <name type="scientific">Tritrichomonas musculus</name>
    <dbReference type="NCBI Taxonomy" id="1915356"/>
    <lineage>
        <taxon>Eukaryota</taxon>
        <taxon>Metamonada</taxon>
        <taxon>Parabasalia</taxon>
        <taxon>Tritrichomonadida</taxon>
        <taxon>Tritrichomonadidae</taxon>
        <taxon>Tritrichomonas</taxon>
    </lineage>
</organism>
<feature type="chain" id="PRO_5046302261" evidence="3">
    <location>
        <begin position="16"/>
        <end position="453"/>
    </location>
</feature>
<name>A0ABR2KXC2_9EUKA</name>
<keyword evidence="2" id="KW-0812">Transmembrane</keyword>
<feature type="region of interest" description="Disordered" evidence="1">
    <location>
        <begin position="383"/>
        <end position="404"/>
    </location>
</feature>
<sequence>MLFLYGFLLISKCASLKYSTIINIFDEETYETCLEESESFKKEKDEFCKDYTESNEYCQAMMAIKDLMCTTPDNIQQTLKSVPADTNLLLITTNLYFPNTVNFKNLPKKMTVVFQVEDSYSYSEKIQRMQKIKFDGSQQKIIELLNMKSDTNRSKLDIKSSSYTWNFEGGIKSKVSFLALASTDYYTYNYIKSENGQIDCETVYTQNFLPYGDNKFVVTHLIVDKNTHNEMLPSKFECQQYHYAFPGSYYYIRITFDESEWSFGYASSMYDEYDKTVTVYHSWASQFGVITTGTNFDLYSYYSSEIKPINISVLDLYDSISMGDYHTLEKQKIKITKSGSWPDLSSGVTLSVTTDLSKYEIDADPSFQNSNVNIKGVNVYKDTSSGGSSGSSGNNGENKEDSNTKKKIDKITTIVIIVVSVVFGGAFLAGMICLIVALVTKKAKIGNEASSEQ</sequence>
<comment type="caution">
    <text evidence="4">The sequence shown here is derived from an EMBL/GenBank/DDBJ whole genome shotgun (WGS) entry which is preliminary data.</text>
</comment>
<keyword evidence="2" id="KW-1133">Transmembrane helix</keyword>
<evidence type="ECO:0000256" key="2">
    <source>
        <dbReference type="SAM" id="Phobius"/>
    </source>
</evidence>
<feature type="transmembrane region" description="Helical" evidence="2">
    <location>
        <begin position="414"/>
        <end position="439"/>
    </location>
</feature>
<accession>A0ABR2KXC2</accession>
<evidence type="ECO:0000256" key="3">
    <source>
        <dbReference type="SAM" id="SignalP"/>
    </source>
</evidence>
<feature type="signal peptide" evidence="3">
    <location>
        <begin position="1"/>
        <end position="15"/>
    </location>
</feature>
<evidence type="ECO:0000313" key="5">
    <source>
        <dbReference type="Proteomes" id="UP001470230"/>
    </source>
</evidence>
<proteinExistence type="predicted"/>
<reference evidence="4 5" key="1">
    <citation type="submission" date="2024-04" db="EMBL/GenBank/DDBJ databases">
        <title>Tritrichomonas musculus Genome.</title>
        <authorList>
            <person name="Alves-Ferreira E."/>
            <person name="Grigg M."/>
            <person name="Lorenzi H."/>
            <person name="Galac M."/>
        </authorList>
    </citation>
    <scope>NUCLEOTIDE SEQUENCE [LARGE SCALE GENOMIC DNA]</scope>
    <source>
        <strain evidence="4 5">EAF2021</strain>
    </source>
</reference>
<gene>
    <name evidence="4" type="ORF">M9Y10_023910</name>
</gene>
<dbReference type="Proteomes" id="UP001470230">
    <property type="component" value="Unassembled WGS sequence"/>
</dbReference>